<evidence type="ECO:0000313" key="2">
    <source>
        <dbReference type="Proteomes" id="UP000019141"/>
    </source>
</evidence>
<gene>
    <name evidence="1" type="ORF">ETSY1_16300</name>
</gene>
<proteinExistence type="predicted"/>
<dbReference type="EMBL" id="AZHW01000485">
    <property type="protein sequence ID" value="ETW99092.1"/>
    <property type="molecule type" value="Genomic_DNA"/>
</dbReference>
<organism evidence="1 2">
    <name type="scientific">Entotheonella factor</name>
    <dbReference type="NCBI Taxonomy" id="1429438"/>
    <lineage>
        <taxon>Bacteria</taxon>
        <taxon>Pseudomonadati</taxon>
        <taxon>Nitrospinota/Tectimicrobiota group</taxon>
        <taxon>Candidatus Tectimicrobiota</taxon>
        <taxon>Candidatus Entotheonellia</taxon>
        <taxon>Candidatus Entotheonellales</taxon>
        <taxon>Candidatus Entotheonellaceae</taxon>
        <taxon>Candidatus Entotheonella</taxon>
    </lineage>
</organism>
<name>W4LM86_ENTF1</name>
<protein>
    <submittedName>
        <fullName evidence="1">Uncharacterized protein</fullName>
    </submittedName>
</protein>
<dbReference type="Proteomes" id="UP000019141">
    <property type="component" value="Unassembled WGS sequence"/>
</dbReference>
<dbReference type="HOGENOM" id="CLU_3306491_0_0_7"/>
<evidence type="ECO:0000313" key="1">
    <source>
        <dbReference type="EMBL" id="ETW99092.1"/>
    </source>
</evidence>
<reference evidence="1 2" key="1">
    <citation type="journal article" date="2014" name="Nature">
        <title>An environmental bacterial taxon with a large and distinct metabolic repertoire.</title>
        <authorList>
            <person name="Wilson M.C."/>
            <person name="Mori T."/>
            <person name="Ruckert C."/>
            <person name="Uria A.R."/>
            <person name="Helf M.J."/>
            <person name="Takada K."/>
            <person name="Gernert C."/>
            <person name="Steffens U.A."/>
            <person name="Heycke N."/>
            <person name="Schmitt S."/>
            <person name="Rinke C."/>
            <person name="Helfrich E.J."/>
            <person name="Brachmann A.O."/>
            <person name="Gurgui C."/>
            <person name="Wakimoto T."/>
            <person name="Kracht M."/>
            <person name="Crusemann M."/>
            <person name="Hentschel U."/>
            <person name="Abe I."/>
            <person name="Matsunaga S."/>
            <person name="Kalinowski J."/>
            <person name="Takeyama H."/>
            <person name="Piel J."/>
        </authorList>
    </citation>
    <scope>NUCLEOTIDE SEQUENCE [LARGE SCALE GENOMIC DNA]</scope>
    <source>
        <strain evidence="2">TSY1</strain>
    </source>
</reference>
<accession>W4LM86</accession>
<keyword evidence="2" id="KW-1185">Reference proteome</keyword>
<sequence length="39" mass="4451">MDLQNHLGGIDLSNGIRNHYLSSRQATARRRELAQQSRS</sequence>
<comment type="caution">
    <text evidence="1">The sequence shown here is derived from an EMBL/GenBank/DDBJ whole genome shotgun (WGS) entry which is preliminary data.</text>
</comment>
<dbReference type="AlphaFoldDB" id="W4LM86"/>